<evidence type="ECO:0000313" key="3">
    <source>
        <dbReference type="WBParaSite" id="SPAL_0000594466.1"/>
    </source>
</evidence>
<dbReference type="Proteomes" id="UP000046392">
    <property type="component" value="Unplaced"/>
</dbReference>
<dbReference type="Pfam" id="PF00685">
    <property type="entry name" value="Sulfotransfer_1"/>
    <property type="match status" value="1"/>
</dbReference>
<evidence type="ECO:0000259" key="1">
    <source>
        <dbReference type="Pfam" id="PF00685"/>
    </source>
</evidence>
<sequence>MNVGYKCSSPRVLKTHCDFEDYPIDNKCKYIYIVRNNKHFIVIYYNHIKNLSFYQYNDGSFDDFFLIIF</sequence>
<accession>A0A0N5BJ18</accession>
<dbReference type="InterPro" id="IPR000863">
    <property type="entry name" value="Sulfotransferase_dom"/>
</dbReference>
<dbReference type="WBParaSite" id="SPAL_0000594466.1">
    <property type="protein sequence ID" value="SPAL_0000594466.1"/>
    <property type="gene ID" value="SPAL_0000594466"/>
</dbReference>
<dbReference type="SUPFAM" id="SSF52540">
    <property type="entry name" value="P-loop containing nucleoside triphosphate hydrolases"/>
    <property type="match status" value="1"/>
</dbReference>
<dbReference type="InterPro" id="IPR027417">
    <property type="entry name" value="P-loop_NTPase"/>
</dbReference>
<dbReference type="AlphaFoldDB" id="A0A0N5BJ18"/>
<protein>
    <submittedName>
        <fullName evidence="3">Sulfotransfer_1 domain-containing protein</fullName>
    </submittedName>
</protein>
<organism evidence="2 3">
    <name type="scientific">Strongyloides papillosus</name>
    <name type="common">Intestinal threadworm</name>
    <dbReference type="NCBI Taxonomy" id="174720"/>
    <lineage>
        <taxon>Eukaryota</taxon>
        <taxon>Metazoa</taxon>
        <taxon>Ecdysozoa</taxon>
        <taxon>Nematoda</taxon>
        <taxon>Chromadorea</taxon>
        <taxon>Rhabditida</taxon>
        <taxon>Tylenchina</taxon>
        <taxon>Panagrolaimomorpha</taxon>
        <taxon>Strongyloidoidea</taxon>
        <taxon>Strongyloididae</taxon>
        <taxon>Strongyloides</taxon>
    </lineage>
</organism>
<dbReference type="Gene3D" id="3.40.50.300">
    <property type="entry name" value="P-loop containing nucleotide triphosphate hydrolases"/>
    <property type="match status" value="1"/>
</dbReference>
<name>A0A0N5BJ18_STREA</name>
<keyword evidence="2" id="KW-1185">Reference proteome</keyword>
<dbReference type="STRING" id="174720.A0A0N5BJ18"/>
<proteinExistence type="predicted"/>
<evidence type="ECO:0000313" key="2">
    <source>
        <dbReference type="Proteomes" id="UP000046392"/>
    </source>
</evidence>
<feature type="domain" description="Sulfotransferase" evidence="1">
    <location>
        <begin position="6"/>
        <end position="65"/>
    </location>
</feature>
<dbReference type="GO" id="GO:0008146">
    <property type="term" value="F:sulfotransferase activity"/>
    <property type="evidence" value="ECO:0007669"/>
    <property type="project" value="InterPro"/>
</dbReference>
<reference evidence="3" key="1">
    <citation type="submission" date="2017-02" db="UniProtKB">
        <authorList>
            <consortium name="WormBaseParasite"/>
        </authorList>
    </citation>
    <scope>IDENTIFICATION</scope>
</reference>